<organism evidence="2 3">
    <name type="scientific">Erythranthe guttata</name>
    <name type="common">Yellow monkey flower</name>
    <name type="synonym">Mimulus guttatus</name>
    <dbReference type="NCBI Taxonomy" id="4155"/>
    <lineage>
        <taxon>Eukaryota</taxon>
        <taxon>Viridiplantae</taxon>
        <taxon>Streptophyta</taxon>
        <taxon>Embryophyta</taxon>
        <taxon>Tracheophyta</taxon>
        <taxon>Spermatophyta</taxon>
        <taxon>Magnoliopsida</taxon>
        <taxon>eudicotyledons</taxon>
        <taxon>Gunneridae</taxon>
        <taxon>Pentapetalae</taxon>
        <taxon>asterids</taxon>
        <taxon>lamiids</taxon>
        <taxon>Lamiales</taxon>
        <taxon>Phrymaceae</taxon>
        <taxon>Erythranthe</taxon>
    </lineage>
</organism>
<protein>
    <recommendedName>
        <fullName evidence="4">Protein OSB1, mitochondrial</fullName>
    </recommendedName>
</protein>
<feature type="non-terminal residue" evidence="2">
    <location>
        <position position="1"/>
    </location>
</feature>
<dbReference type="PANTHER" id="PTHR10302:SF18">
    <property type="entry name" value="PROTEIN OSB1, MITOCHONDRIAL"/>
    <property type="match status" value="1"/>
</dbReference>
<feature type="region of interest" description="Disordered" evidence="1">
    <location>
        <begin position="72"/>
        <end position="91"/>
    </location>
</feature>
<dbReference type="GO" id="GO:0003697">
    <property type="term" value="F:single-stranded DNA binding"/>
    <property type="evidence" value="ECO:0007669"/>
    <property type="project" value="InterPro"/>
</dbReference>
<dbReference type="PANTHER" id="PTHR10302">
    <property type="entry name" value="SINGLE-STRANDED DNA-BINDING PROTEIN"/>
    <property type="match status" value="1"/>
</dbReference>
<dbReference type="InterPro" id="IPR012340">
    <property type="entry name" value="NA-bd_OB-fold"/>
</dbReference>
<evidence type="ECO:0000313" key="3">
    <source>
        <dbReference type="Proteomes" id="UP000030748"/>
    </source>
</evidence>
<dbReference type="Proteomes" id="UP000030748">
    <property type="component" value="Unassembled WGS sequence"/>
</dbReference>
<dbReference type="STRING" id="4155.A0A022QBP7"/>
<dbReference type="EMBL" id="KI632002">
    <property type="protein sequence ID" value="EYU25381.1"/>
    <property type="molecule type" value="Genomic_DNA"/>
</dbReference>
<dbReference type="SUPFAM" id="SSF50249">
    <property type="entry name" value="Nucleic acid-binding proteins"/>
    <property type="match status" value="1"/>
</dbReference>
<name>A0A022QBP7_ERYGU</name>
<evidence type="ECO:0000256" key="1">
    <source>
        <dbReference type="SAM" id="MobiDB-lite"/>
    </source>
</evidence>
<dbReference type="InterPro" id="IPR011344">
    <property type="entry name" value="ssDNA-bd"/>
</dbReference>
<dbReference type="GO" id="GO:0006260">
    <property type="term" value="P:DNA replication"/>
    <property type="evidence" value="ECO:0007669"/>
    <property type="project" value="InterPro"/>
</dbReference>
<reference evidence="2 3" key="1">
    <citation type="journal article" date="2013" name="Proc. Natl. Acad. Sci. U.S.A.">
        <title>Fine-scale variation in meiotic recombination in Mimulus inferred from population shotgun sequencing.</title>
        <authorList>
            <person name="Hellsten U."/>
            <person name="Wright K.M."/>
            <person name="Jenkins J."/>
            <person name="Shu S."/>
            <person name="Yuan Y."/>
            <person name="Wessler S.R."/>
            <person name="Schmutz J."/>
            <person name="Willis J.H."/>
            <person name="Rokhsar D.S."/>
        </authorList>
    </citation>
    <scope>NUCLEOTIDE SEQUENCE [LARGE SCALE GENOMIC DNA]</scope>
    <source>
        <strain evidence="3">cv. DUN x IM62</strain>
    </source>
</reference>
<proteinExistence type="predicted"/>
<evidence type="ECO:0008006" key="4">
    <source>
        <dbReference type="Google" id="ProtNLM"/>
    </source>
</evidence>
<dbReference type="AlphaFoldDB" id="A0A022QBP7"/>
<evidence type="ECO:0000313" key="2">
    <source>
        <dbReference type="EMBL" id="EYU25381.1"/>
    </source>
</evidence>
<sequence>VMLKFWDELAEMSVQHLKPCDLVYISGRLGSYMKVDENGKSIPFYQRIQNRRSRLHLWQIFFANPSEWWDRRSRKTNPRAPDFKHKDTGESLWLNESDPPWISKQLQLHDSRSRELSQGAGIHSSWTIDFS</sequence>
<keyword evidence="3" id="KW-1185">Reference proteome</keyword>
<gene>
    <name evidence="2" type="ORF">MIMGU_mgv1a022359mg</name>
</gene>
<accession>A0A022QBP7</accession>